<comment type="caution">
    <text evidence="18">The sequence shown here is derived from an EMBL/GenBank/DDBJ whole genome shotgun (WGS) entry which is preliminary data.</text>
</comment>
<evidence type="ECO:0000256" key="11">
    <source>
        <dbReference type="ARBA" id="ARBA00023204"/>
    </source>
</evidence>
<feature type="region of interest" description="Disordered" evidence="16">
    <location>
        <begin position="758"/>
        <end position="783"/>
    </location>
</feature>
<keyword evidence="11" id="KW-0234">DNA repair</keyword>
<dbReference type="Gene3D" id="1.10.8.280">
    <property type="entry name" value="ABC transporter ATPase domain-like"/>
    <property type="match status" value="1"/>
</dbReference>
<dbReference type="PANTHER" id="PTHR43152:SF2">
    <property type="entry name" value="DRUG RESISTANCE ABC TRANSPORTER"/>
    <property type="match status" value="1"/>
</dbReference>
<accession>A0A4R5A447</accession>
<evidence type="ECO:0000256" key="16">
    <source>
        <dbReference type="SAM" id="MobiDB-lite"/>
    </source>
</evidence>
<keyword evidence="2" id="KW-0963">Cytoplasm</keyword>
<organism evidence="18 19">
    <name type="scientific">Actinomadura darangshiensis</name>
    <dbReference type="NCBI Taxonomy" id="705336"/>
    <lineage>
        <taxon>Bacteria</taxon>
        <taxon>Bacillati</taxon>
        <taxon>Actinomycetota</taxon>
        <taxon>Actinomycetes</taxon>
        <taxon>Streptosporangiales</taxon>
        <taxon>Thermomonosporaceae</taxon>
        <taxon>Actinomadura</taxon>
    </lineage>
</organism>
<reference evidence="18 19" key="1">
    <citation type="submission" date="2019-03" db="EMBL/GenBank/DDBJ databases">
        <title>Draft genome sequences of novel Actinobacteria.</title>
        <authorList>
            <person name="Sahin N."/>
            <person name="Ay H."/>
            <person name="Saygin H."/>
        </authorList>
    </citation>
    <scope>NUCLEOTIDE SEQUENCE [LARGE SCALE GENOMIC DNA]</scope>
    <source>
        <strain evidence="18 19">DSM 45941</strain>
    </source>
</reference>
<evidence type="ECO:0000256" key="8">
    <source>
        <dbReference type="ARBA" id="ARBA00022840"/>
    </source>
</evidence>
<dbReference type="RefSeq" id="WP_132203838.1">
    <property type="nucleotide sequence ID" value="NZ_SMKY01000305.1"/>
</dbReference>
<keyword evidence="7" id="KW-0378">Hydrolase</keyword>
<keyword evidence="12" id="KW-0326">Glycosidase</keyword>
<dbReference type="GO" id="GO:0005524">
    <property type="term" value="F:ATP binding"/>
    <property type="evidence" value="ECO:0007669"/>
    <property type="project" value="UniProtKB-KW"/>
</dbReference>
<dbReference type="GO" id="GO:0006281">
    <property type="term" value="P:DNA repair"/>
    <property type="evidence" value="ECO:0007669"/>
    <property type="project" value="UniProtKB-KW"/>
</dbReference>
<evidence type="ECO:0000256" key="4">
    <source>
        <dbReference type="ARBA" id="ARBA00022741"/>
    </source>
</evidence>
<dbReference type="Gene3D" id="3.20.20.80">
    <property type="entry name" value="Glycosidases"/>
    <property type="match status" value="1"/>
</dbReference>
<evidence type="ECO:0000256" key="12">
    <source>
        <dbReference type="ARBA" id="ARBA00023295"/>
    </source>
</evidence>
<evidence type="ECO:0000256" key="2">
    <source>
        <dbReference type="ARBA" id="ARBA00022490"/>
    </source>
</evidence>
<evidence type="ECO:0000256" key="7">
    <source>
        <dbReference type="ARBA" id="ARBA00022801"/>
    </source>
</evidence>
<evidence type="ECO:0000256" key="6">
    <source>
        <dbReference type="ARBA" id="ARBA00022769"/>
    </source>
</evidence>
<keyword evidence="9" id="KW-0267">Excision nuclease</keyword>
<dbReference type="SUPFAM" id="SSF52540">
    <property type="entry name" value="P-loop containing nucleoside triphosphate hydrolases"/>
    <property type="match status" value="2"/>
</dbReference>
<evidence type="ECO:0000256" key="10">
    <source>
        <dbReference type="ARBA" id="ARBA00023125"/>
    </source>
</evidence>
<evidence type="ECO:0000256" key="5">
    <source>
        <dbReference type="ARBA" id="ARBA00022763"/>
    </source>
</evidence>
<keyword evidence="8 18" id="KW-0067">ATP-binding</keyword>
<dbReference type="Pfam" id="PF00005">
    <property type="entry name" value="ABC_tran"/>
    <property type="match status" value="1"/>
</dbReference>
<evidence type="ECO:0000256" key="15">
    <source>
        <dbReference type="ARBA" id="ARBA00042156"/>
    </source>
</evidence>
<feature type="domain" description="ABC transporter" evidence="17">
    <location>
        <begin position="457"/>
        <end position="753"/>
    </location>
</feature>
<dbReference type="Pfam" id="PF00150">
    <property type="entry name" value="Cellulase"/>
    <property type="match status" value="1"/>
</dbReference>
<evidence type="ECO:0000256" key="1">
    <source>
        <dbReference type="ARBA" id="ARBA00004496"/>
    </source>
</evidence>
<dbReference type="PANTHER" id="PTHR43152">
    <property type="entry name" value="UVRABC SYSTEM PROTEIN A"/>
    <property type="match status" value="1"/>
</dbReference>
<dbReference type="Gene3D" id="1.20.1580.10">
    <property type="entry name" value="ABC transporter ATPase like domain"/>
    <property type="match status" value="2"/>
</dbReference>
<dbReference type="InterPro" id="IPR027417">
    <property type="entry name" value="P-loop_NTPase"/>
</dbReference>
<dbReference type="Proteomes" id="UP000295578">
    <property type="component" value="Unassembled WGS sequence"/>
</dbReference>
<name>A0A4R5A447_9ACTN</name>
<evidence type="ECO:0000256" key="14">
    <source>
        <dbReference type="ARBA" id="ARBA00039316"/>
    </source>
</evidence>
<gene>
    <name evidence="18" type="ORF">E1293_38985</name>
</gene>
<dbReference type="CDD" id="cd03270">
    <property type="entry name" value="ABC_UvrA_I"/>
    <property type="match status" value="1"/>
</dbReference>
<dbReference type="InterPro" id="IPR017853">
    <property type="entry name" value="GH"/>
</dbReference>
<dbReference type="GO" id="GO:0000272">
    <property type="term" value="P:polysaccharide catabolic process"/>
    <property type="evidence" value="ECO:0007669"/>
    <property type="project" value="InterPro"/>
</dbReference>
<dbReference type="GO" id="GO:0004518">
    <property type="term" value="F:nuclease activity"/>
    <property type="evidence" value="ECO:0007669"/>
    <property type="project" value="UniProtKB-KW"/>
</dbReference>
<dbReference type="InterPro" id="IPR003593">
    <property type="entry name" value="AAA+_ATPase"/>
</dbReference>
<dbReference type="EMBL" id="SMKY01000305">
    <property type="protein sequence ID" value="TDD66641.1"/>
    <property type="molecule type" value="Genomic_DNA"/>
</dbReference>
<dbReference type="GO" id="GO:0004553">
    <property type="term" value="F:hydrolase activity, hydrolyzing O-glycosyl compounds"/>
    <property type="evidence" value="ECO:0007669"/>
    <property type="project" value="InterPro"/>
</dbReference>
<evidence type="ECO:0000313" key="19">
    <source>
        <dbReference type="Proteomes" id="UP000295578"/>
    </source>
</evidence>
<dbReference type="Gene3D" id="3.40.50.300">
    <property type="entry name" value="P-loop containing nucleotide triphosphate hydrolases"/>
    <property type="match status" value="3"/>
</dbReference>
<evidence type="ECO:0000256" key="13">
    <source>
        <dbReference type="ARBA" id="ARBA00038000"/>
    </source>
</evidence>
<dbReference type="GO" id="GO:0016887">
    <property type="term" value="F:ATP hydrolysis activity"/>
    <property type="evidence" value="ECO:0007669"/>
    <property type="project" value="InterPro"/>
</dbReference>
<dbReference type="SMART" id="SM00382">
    <property type="entry name" value="AAA"/>
    <property type="match status" value="2"/>
</dbReference>
<evidence type="ECO:0000313" key="18">
    <source>
        <dbReference type="EMBL" id="TDD66641.1"/>
    </source>
</evidence>
<keyword evidence="19" id="KW-1185">Reference proteome</keyword>
<dbReference type="SUPFAM" id="SSF51445">
    <property type="entry name" value="(Trans)glycosidases"/>
    <property type="match status" value="1"/>
</dbReference>
<evidence type="ECO:0000256" key="3">
    <source>
        <dbReference type="ARBA" id="ARBA00022737"/>
    </source>
</evidence>
<protein>
    <recommendedName>
        <fullName evidence="14">UvrABC system protein A</fullName>
    </recommendedName>
    <alternativeName>
        <fullName evidence="15">Excinuclease ABC subunit A</fullName>
    </alternativeName>
</protein>
<comment type="similarity">
    <text evidence="13">Belongs to the ABC transporter superfamily. UvrA family.</text>
</comment>
<keyword evidence="6" id="KW-0228">DNA excision</keyword>
<keyword evidence="4" id="KW-0547">Nucleotide-binding</keyword>
<dbReference type="PROSITE" id="PS50893">
    <property type="entry name" value="ABC_TRANSPORTER_2"/>
    <property type="match status" value="1"/>
</dbReference>
<dbReference type="InterPro" id="IPR001547">
    <property type="entry name" value="Glyco_hydro_5"/>
</dbReference>
<proteinExistence type="inferred from homology"/>
<keyword evidence="10" id="KW-0238">DNA-binding</keyword>
<evidence type="ECO:0000259" key="17">
    <source>
        <dbReference type="PROSITE" id="PS50893"/>
    </source>
</evidence>
<dbReference type="InterPro" id="IPR003439">
    <property type="entry name" value="ABC_transporter-like_ATP-bd"/>
</dbReference>
<evidence type="ECO:0000256" key="9">
    <source>
        <dbReference type="ARBA" id="ARBA00022881"/>
    </source>
</evidence>
<dbReference type="OrthoDB" id="9809851at2"/>
<dbReference type="GO" id="GO:0005737">
    <property type="term" value="C:cytoplasm"/>
    <property type="evidence" value="ECO:0007669"/>
    <property type="project" value="UniProtKB-SubCell"/>
</dbReference>
<dbReference type="GO" id="GO:0003677">
    <property type="term" value="F:DNA binding"/>
    <property type="evidence" value="ECO:0007669"/>
    <property type="project" value="UniProtKB-KW"/>
</dbReference>
<comment type="subcellular location">
    <subcellularLocation>
        <location evidence="1">Cytoplasm</location>
    </subcellularLocation>
</comment>
<keyword evidence="5" id="KW-0227">DNA damage</keyword>
<sequence length="1290" mass="135511">MNGDHIVITGARTNNLKDVSLRIPKNRLVVFTGVSGSGKSSIVFGTLAAESQRQLGETLSWFARDRMPKRERPDADVIDRLTPAVVVDQRPIGGNARSTVGTITDISPVLRVLFSRHGTPSAGEAAAYSFNDPRGMCPECDGLGHVARVDLDRFLDTGRSLNEGAVNFPPFGPGTFVWQLYAESGLFDPDKPLRDFTPDEWDLLLHGKGFRVPRLNRTGSMGHNAYEGMLERFHRLYVRRDIASLPAKARDAARRVVREETCPACGGARLNAAALASRIGGRTIGGHNIADLHRMETGDLVAALGEITDPVAARVADAAIARLRRLADIGLSYLTLDRATRTLSGGEAQRLKVVRHLGSSLAGMTYIFDEPSAGMHARDVDRLNALLLRLRDKGNTVLVVEHDPAVIGAADHVIDMGPGAGVHGGEVVFTGTVGRLRGAATPTGRALRRAAPVKAVFREPSGWLTVAGARANNLKDVTARFPTGVLTVVSGVAGSGKSTLVAELVSGRPDAVVVDQSAIAASRRSSPATFIGIMDPLRRLFARATGADPALFSHNSKGACPECDGNGVIVTDLAFMDPVTTTCGECGGGRYRAEVLAHTLRGRTIVDVLAMTAEEALAFFRDPAGPAERGIAVRLRALAEAGLGYLALGRPLGSLSGGERQRLKLAARLHRTGTVYVLDEPTTGLHMSDVGALLALLDRLVDGGATVIVVEHDLHVVGHADWVIDLGPGGGRHGGEVVFAGTPAGLLDAGSSVTARFLPRPRRGGRGRVTPATRIRSPDGKDPIMALRPRTSAALLTAAVLAAAATVSLAAPVPARAAPPAWEPSPLRVAHGDIVDAGGRTVLLRGANVNQLADYAANDPALPTVVPLTRDDFAQMASLGFDVVRLNLSWSALEPRPGAFDTGYVARIGKAVRDAADHGMYTVLDMHQDAWGKAVGTPPGTSCPPLLDRARGWDGAPAWATLTGGLTTCTLGGVREASPAVAQAFQNFYDDAGGVQAHLVRTWARLAAAFADEPAVAGYDLLNEPNPGLRLPGDPQLGRFYGRAIAAIRTAERAAGGPPRLMVVEPSALWSALGADALPSREAVRDDRLVFSPHLYNESIALDPSGTLISIERGFALARAAAGHYGAALWPGEWGWFGDPASDGPRVARYAAAEDANRAGGAWWVWRQACGDPHSIGDGGATTAGGLNRLRCPDGTPLGRPAAFTGPLSRPFPRAAPGRLTALSASSSPRRLSLAGTAGSSGSCRLDVWVPGTARPDLTASGVASLRAVRVPGGWRVAGCATGAYRLQAR</sequence>
<keyword evidence="3" id="KW-0677">Repeat</keyword>